<dbReference type="InterPro" id="IPR035408">
    <property type="entry name" value="Phi29_Phage_SSB"/>
</dbReference>
<dbReference type="EMBL" id="KT780304">
    <property type="protein sequence ID" value="ALH46475.1"/>
    <property type="molecule type" value="Genomic_DNA"/>
</dbReference>
<name>A0A0N9RTQ6_9CAUD</name>
<dbReference type="KEGG" id="vg:26625157"/>
<dbReference type="Proteomes" id="UP000201978">
    <property type="component" value="Segment"/>
</dbReference>
<dbReference type="RefSeq" id="YP_009198015.1">
    <property type="nucleotide sequence ID" value="NC_028789.1"/>
</dbReference>
<dbReference type="GeneID" id="26625157"/>
<proteinExistence type="predicted"/>
<sequence length="174" mass="19518">MTNTKTQTQNEIAVAETPAHLTLLPGQSMEQGEYIVSRDAEGKFSRKAKYKFFSSVTPESKEEKIKFFNLLNGDEEAISIKDNTGVPIPVQDVIFNPYEGIDEETGVFDHGVLTYLITPDGLVYVTSSKSVYHSMKNMFKVFGEPHYTDETRIIVTGVMKKGQKHQYVDVTLVG</sequence>
<gene>
    <name evidence="1" type="ORF">VMY22_10</name>
</gene>
<keyword evidence="2" id="KW-1185">Reference proteome</keyword>
<protein>
    <submittedName>
        <fullName evidence="1">Single stranded DNA-binding protein</fullName>
    </submittedName>
</protein>
<organism evidence="1 2">
    <name type="scientific">Bacillus phage VMY22</name>
    <dbReference type="NCBI Taxonomy" id="1734382"/>
    <lineage>
        <taxon>Viruses</taxon>
        <taxon>Duplodnaviria</taxon>
        <taxon>Heunggongvirae</taxon>
        <taxon>Uroviricota</taxon>
        <taxon>Caudoviricetes</taxon>
        <taxon>Salasmaviridae</taxon>
        <taxon>Mingyongvirus</taxon>
        <taxon>Mingyongvirus VMY22</taxon>
    </lineage>
</organism>
<evidence type="ECO:0000313" key="2">
    <source>
        <dbReference type="Proteomes" id="UP000201978"/>
    </source>
</evidence>
<dbReference type="Pfam" id="PF17427">
    <property type="entry name" value="Phi29_Phage_SSB"/>
    <property type="match status" value="1"/>
</dbReference>
<keyword evidence="1" id="KW-0238">DNA-binding</keyword>
<dbReference type="GO" id="GO:0003677">
    <property type="term" value="F:DNA binding"/>
    <property type="evidence" value="ECO:0007669"/>
    <property type="project" value="UniProtKB-KW"/>
</dbReference>
<accession>A0A0N9RTQ6</accession>
<evidence type="ECO:0000313" key="1">
    <source>
        <dbReference type="EMBL" id="ALH46475.1"/>
    </source>
</evidence>
<reference evidence="1 2" key="1">
    <citation type="journal article" date="2016" name="Virus Genes">
        <title>Complete genome sequence of the cold-active bacteriophage VMY22 from Bacillus cereus.</title>
        <authorList>
            <person name="Qin K."/>
            <person name="Cheng B."/>
            <person name="Zhang S."/>
            <person name="Wang N."/>
            <person name="Fang Y."/>
            <person name="Zhang Q."/>
            <person name="Kuang A."/>
            <person name="Lin L."/>
            <person name="Ji X."/>
            <person name="Wei Y."/>
        </authorList>
    </citation>
    <scope>NUCLEOTIDE SEQUENCE [LARGE SCALE GENOMIC DNA]</scope>
</reference>
<dbReference type="OrthoDB" id="39003at10239"/>